<keyword evidence="8" id="KW-0539">Nucleus</keyword>
<keyword evidence="4" id="KW-0509">mRNA transport</keyword>
<dbReference type="Proteomes" id="UP001642360">
    <property type="component" value="Unassembled WGS sequence"/>
</dbReference>
<evidence type="ECO:0000313" key="12">
    <source>
        <dbReference type="EMBL" id="CAK9154997.1"/>
    </source>
</evidence>
<feature type="domain" description="Peptidase S59" evidence="11">
    <location>
        <begin position="870"/>
        <end position="1012"/>
    </location>
</feature>
<reference evidence="12 13" key="1">
    <citation type="submission" date="2024-02" db="EMBL/GenBank/DDBJ databases">
        <authorList>
            <person name="Vignale AGUSTIN F."/>
            <person name="Sosa J E."/>
            <person name="Modenutti C."/>
        </authorList>
    </citation>
    <scope>NUCLEOTIDE SEQUENCE [LARGE SCALE GENOMIC DNA]</scope>
</reference>
<dbReference type="GO" id="GO:0005643">
    <property type="term" value="C:nuclear pore"/>
    <property type="evidence" value="ECO:0007669"/>
    <property type="project" value="UniProtKB-SubCell"/>
</dbReference>
<comment type="similarity">
    <text evidence="2">Belongs to the nucleoporin GLFG family.</text>
</comment>
<evidence type="ECO:0000256" key="9">
    <source>
        <dbReference type="ARBA" id="ARBA00065263"/>
    </source>
</evidence>
<evidence type="ECO:0000256" key="2">
    <source>
        <dbReference type="ARBA" id="ARBA00008926"/>
    </source>
</evidence>
<dbReference type="SUPFAM" id="SSF82215">
    <property type="entry name" value="C-terminal autoproteolytic domain of nucleoporin nup98"/>
    <property type="match status" value="1"/>
</dbReference>
<dbReference type="InterPro" id="IPR007230">
    <property type="entry name" value="Nup98_auto-Pept-S59_dom"/>
</dbReference>
<dbReference type="InterPro" id="IPR036903">
    <property type="entry name" value="Nup98_auto-Pept-S59_dom_sf"/>
</dbReference>
<dbReference type="PROSITE" id="PS51434">
    <property type="entry name" value="NUP_C"/>
    <property type="match status" value="1"/>
</dbReference>
<keyword evidence="6" id="KW-0811">Translocation</keyword>
<dbReference type="InterPro" id="IPR037665">
    <property type="entry name" value="Nucleoporin_S59-like"/>
</dbReference>
<keyword evidence="13" id="KW-1185">Reference proteome</keyword>
<name>A0ABC8SDQ4_9AQUA</name>
<evidence type="ECO:0000256" key="7">
    <source>
        <dbReference type="ARBA" id="ARBA00023132"/>
    </source>
</evidence>
<comment type="caution">
    <text evidence="12">The sequence shown here is derived from an EMBL/GenBank/DDBJ whole genome shotgun (WGS) entry which is preliminary data.</text>
</comment>
<dbReference type="Gene3D" id="1.10.10.2360">
    <property type="match status" value="1"/>
</dbReference>
<evidence type="ECO:0000256" key="1">
    <source>
        <dbReference type="ARBA" id="ARBA00004567"/>
    </source>
</evidence>
<comment type="subcellular location">
    <subcellularLocation>
        <location evidence="1">Nucleus</location>
        <location evidence="1">Nuclear pore complex</location>
    </subcellularLocation>
</comment>
<dbReference type="Gene3D" id="3.30.1610.10">
    <property type="entry name" value="Peptidase S59, nucleoporin"/>
    <property type="match status" value="1"/>
</dbReference>
<dbReference type="GO" id="GO:0051028">
    <property type="term" value="P:mRNA transport"/>
    <property type="evidence" value="ECO:0007669"/>
    <property type="project" value="UniProtKB-KW"/>
</dbReference>
<feature type="region of interest" description="Disordered" evidence="10">
    <location>
        <begin position="1"/>
        <end position="20"/>
    </location>
</feature>
<dbReference type="PANTHER" id="PTHR23198">
    <property type="entry name" value="NUCLEOPORIN"/>
    <property type="match status" value="1"/>
</dbReference>
<evidence type="ECO:0000256" key="6">
    <source>
        <dbReference type="ARBA" id="ARBA00023010"/>
    </source>
</evidence>
<feature type="region of interest" description="Disordered" evidence="10">
    <location>
        <begin position="317"/>
        <end position="349"/>
    </location>
</feature>
<feature type="region of interest" description="Disordered" evidence="10">
    <location>
        <begin position="657"/>
        <end position="688"/>
    </location>
</feature>
<comment type="subunit">
    <text evidence="9">Part of the nuclear pore complex (NPC). The NPC has an eight-fold symmetrical structure comprising a central transport channel and two rings, the cytoplasmic and nuclear rings, to which eight filaments are attached. The cytoplasmic filaments have loose ends, while the nuclear filaments are joined in a distal ring, forming a nuclear basket. NPCs are highly dynamic in configuration and composition, and can be devided in 3 subcomplexes, the NUP62 subcomplex, the NUP107-160 subcomplex and the NUP93 subcomplex, containing approximately 30 different nucleoporin proteins.</text>
</comment>
<sequence>MFGTTTPFGQPSSSSSLGSTSVFGQLNTPGAYAPFGSPTGESIFGGNSTRMFGVTSSPIASTTTSGASCTPAFGSSPSSFSGSSISRQNLAFGGIGSSSNQSNSFKNAFQQTQPAFGSNFFVSSTAFCPSSHSASGEISSPAFGSLLIPTFGSTGIAFGTSNASASGFGGAFGASSTPAFGSSCTSMFGTSSTPVFGASGTPAFGTLSTPGFSTSPAPTLTWGFGTNVALHTASTPRFGPSPATTSTQGSGIWSDLGFFPAFGPSNSGTRVASYTKTAAVVDGSMQPAGKVVSISAMPIYKDKNHEELRWKDYQLSDKGGHKPVGKSTGGSSVLTSITQPKPFSPSPTSCHSSVNPFCPSIPSNPFAPPKPVFLSPGSMLSNNPVLSTSGNIFSPSIPSNPFAPSKPVFSSPGSTVSTSPAFSTSGNIFSPSIPSNPFTPPKLVFSSPGFTVSTSPLLTTGNVFSQSIPSNPFAPPKPVFSSPGFTVSPSPVSSTGNVFSPSTTSNPFTPQPPTFSFPISGVSTTPAFNPSPFNTLSSVNPLRAASLSKLSTHVTSSALASAPNTSPSPFCPSTGSSPLYPYDSSSLGQTNALIEPTTATLCSQPNMFNTPSLVSPSNLAAFGHTTASSSTPLQPAETAKTSAGLDSFVAVTGIGERTDGEQPASQSTATVQPAAVTSPCGTEPTLPEVSVGHPGLAPSLQYGISSIPVLDKPASVRTKSLLIIRTRRSRLAAQKFDPRSNGPKVPFFSSDEETFSTSRGNALLVPRENPRAFILRSSEQWLLRANAEQLPTLNHQSYHVYENGNIGDNGKGEAGVILAKLNLKPNGMRDDHSTKKEGSCIEIPGCRDGQNAGIHQHEANVEPIVPKLRHSDYYTEPQIQELAAKERAEPGFCRRVKEFVVGRRGYGSIKFLGETDVRQLDIESHVQFNNREVIVHMDESKKPPVGQGLNKPAEVTLLNIKCIDKKTGKHYIDGPKVDKYRQMLIKKVAEQGGEFVAYDPVEGEWKFRVQHFS</sequence>
<dbReference type="EMBL" id="CAUOFW020002614">
    <property type="protein sequence ID" value="CAK9154997.1"/>
    <property type="molecule type" value="Genomic_DNA"/>
</dbReference>
<dbReference type="AlphaFoldDB" id="A0ABC8SDQ4"/>
<evidence type="ECO:0000256" key="3">
    <source>
        <dbReference type="ARBA" id="ARBA00022448"/>
    </source>
</evidence>
<evidence type="ECO:0000313" key="13">
    <source>
        <dbReference type="Proteomes" id="UP001642360"/>
    </source>
</evidence>
<evidence type="ECO:0000256" key="8">
    <source>
        <dbReference type="ARBA" id="ARBA00023242"/>
    </source>
</evidence>
<keyword evidence="7" id="KW-0906">Nuclear pore complex</keyword>
<dbReference type="GO" id="GO:0048573">
    <property type="term" value="P:photoperiodism, flowering"/>
    <property type="evidence" value="ECO:0007669"/>
    <property type="project" value="UniProtKB-ARBA"/>
</dbReference>
<evidence type="ECO:0000256" key="10">
    <source>
        <dbReference type="SAM" id="MobiDB-lite"/>
    </source>
</evidence>
<feature type="compositionally biased region" description="Polar residues" evidence="10">
    <location>
        <begin position="329"/>
        <end position="349"/>
    </location>
</feature>
<dbReference type="Pfam" id="PF04096">
    <property type="entry name" value="Nucleoporin2"/>
    <property type="match status" value="1"/>
</dbReference>
<keyword evidence="5" id="KW-0653">Protein transport</keyword>
<organism evidence="12 13">
    <name type="scientific">Ilex paraguariensis</name>
    <name type="common">yerba mate</name>
    <dbReference type="NCBI Taxonomy" id="185542"/>
    <lineage>
        <taxon>Eukaryota</taxon>
        <taxon>Viridiplantae</taxon>
        <taxon>Streptophyta</taxon>
        <taxon>Embryophyta</taxon>
        <taxon>Tracheophyta</taxon>
        <taxon>Spermatophyta</taxon>
        <taxon>Magnoliopsida</taxon>
        <taxon>eudicotyledons</taxon>
        <taxon>Gunneridae</taxon>
        <taxon>Pentapetalae</taxon>
        <taxon>asterids</taxon>
        <taxon>campanulids</taxon>
        <taxon>Aquifoliales</taxon>
        <taxon>Aquifoliaceae</taxon>
        <taxon>Ilex</taxon>
    </lineage>
</organism>
<protein>
    <recommendedName>
        <fullName evidence="11">Peptidase S59 domain-containing protein</fullName>
    </recommendedName>
</protein>
<proteinExistence type="inferred from homology"/>
<keyword evidence="3" id="KW-0813">Transport</keyword>
<dbReference type="GO" id="GO:0015031">
    <property type="term" value="P:protein transport"/>
    <property type="evidence" value="ECO:0007669"/>
    <property type="project" value="UniProtKB-KW"/>
</dbReference>
<evidence type="ECO:0000256" key="4">
    <source>
        <dbReference type="ARBA" id="ARBA00022816"/>
    </source>
</evidence>
<gene>
    <name evidence="12" type="ORF">ILEXP_LOCUS23367</name>
</gene>
<evidence type="ECO:0000256" key="5">
    <source>
        <dbReference type="ARBA" id="ARBA00022927"/>
    </source>
</evidence>
<accession>A0ABC8SDQ4</accession>
<dbReference type="PANTHER" id="PTHR23198:SF6">
    <property type="entry name" value="NUCLEAR PORE COMPLEX PROTEIN NUP98-NUP96"/>
    <property type="match status" value="1"/>
</dbReference>
<evidence type="ECO:0000259" key="11">
    <source>
        <dbReference type="PROSITE" id="PS51434"/>
    </source>
</evidence>
<dbReference type="FunFam" id="3.30.1610.10:FF:000002">
    <property type="entry name" value="nuclear pore complex protein NUP98A"/>
    <property type="match status" value="1"/>
</dbReference>